<feature type="transmembrane region" description="Helical" evidence="10">
    <location>
        <begin position="226"/>
        <end position="248"/>
    </location>
</feature>
<evidence type="ECO:0000313" key="12">
    <source>
        <dbReference type="EMBL" id="PKR57568.1"/>
    </source>
</evidence>
<evidence type="ECO:0000256" key="2">
    <source>
        <dbReference type="ARBA" id="ARBA00022448"/>
    </source>
</evidence>
<organism evidence="12 13">
    <name type="scientific">Thalassospira lohafexi</name>
    <dbReference type="NCBI Taxonomy" id="744227"/>
    <lineage>
        <taxon>Bacteria</taxon>
        <taxon>Pseudomonadati</taxon>
        <taxon>Pseudomonadota</taxon>
        <taxon>Alphaproteobacteria</taxon>
        <taxon>Rhodospirillales</taxon>
        <taxon>Thalassospiraceae</taxon>
        <taxon>Thalassospira</taxon>
    </lineage>
</organism>
<evidence type="ECO:0000256" key="3">
    <source>
        <dbReference type="ARBA" id="ARBA00022475"/>
    </source>
</evidence>
<evidence type="ECO:0000256" key="7">
    <source>
        <dbReference type="ARBA" id="ARBA00023136"/>
    </source>
</evidence>
<dbReference type="Proteomes" id="UP000233332">
    <property type="component" value="Unassembled WGS sequence"/>
</dbReference>
<evidence type="ECO:0000313" key="13">
    <source>
        <dbReference type="Proteomes" id="UP000233332"/>
    </source>
</evidence>
<keyword evidence="2 8" id="KW-0813">Transport</keyword>
<comment type="caution">
    <text evidence="12">The sequence shown here is derived from an EMBL/GenBank/DDBJ whole genome shotgun (WGS) entry which is preliminary data.</text>
</comment>
<evidence type="ECO:0000256" key="4">
    <source>
        <dbReference type="ARBA" id="ARBA00022692"/>
    </source>
</evidence>
<reference evidence="12 13" key="1">
    <citation type="submission" date="2017-09" db="EMBL/GenBank/DDBJ databases">
        <title>Biodiversity and function of Thalassospira species in the particle-attached aromatic-hydrocarbon-degrading consortia from the surface seawater of the China South Sea.</title>
        <authorList>
            <person name="Dong C."/>
            <person name="Lai Q."/>
            <person name="Shao Z."/>
        </authorList>
    </citation>
    <scope>NUCLEOTIDE SEQUENCE [LARGE SCALE GENOMIC DNA]</scope>
    <source>
        <strain evidence="12 13">139Z-12</strain>
    </source>
</reference>
<dbReference type="EMBL" id="NXGX01000006">
    <property type="protein sequence ID" value="PKR57568.1"/>
    <property type="molecule type" value="Genomic_DNA"/>
</dbReference>
<protein>
    <submittedName>
        <fullName evidence="12">Flagellar motor protein MotA</fullName>
    </submittedName>
</protein>
<keyword evidence="7 10" id="KW-0472">Membrane</keyword>
<keyword evidence="12" id="KW-0966">Cell projection</keyword>
<evidence type="ECO:0000256" key="6">
    <source>
        <dbReference type="ARBA" id="ARBA00022989"/>
    </source>
</evidence>
<comment type="similarity">
    <text evidence="8">Belongs to the exbB/tolQ family.</text>
</comment>
<keyword evidence="4 10" id="KW-0812">Transmembrane</keyword>
<feature type="domain" description="MotA/TolQ/ExbB proton channel" evidence="11">
    <location>
        <begin position="142"/>
        <end position="264"/>
    </location>
</feature>
<dbReference type="PANTHER" id="PTHR30625:SF15">
    <property type="entry name" value="BIOPOLYMER TRANSPORT PROTEIN EXBB"/>
    <property type="match status" value="1"/>
</dbReference>
<dbReference type="Pfam" id="PF01618">
    <property type="entry name" value="MotA_ExbB"/>
    <property type="match status" value="1"/>
</dbReference>
<proteinExistence type="inferred from homology"/>
<dbReference type="GO" id="GO:0017038">
    <property type="term" value="P:protein import"/>
    <property type="evidence" value="ECO:0007669"/>
    <property type="project" value="TreeGrafter"/>
</dbReference>
<keyword evidence="12" id="KW-0969">Cilium</keyword>
<dbReference type="AlphaFoldDB" id="A0A2N3L430"/>
<sequence>MPEPVNPQVTSGDAQGSPQSVLQNPPAATADVPATGTLAADGTVLVDPSTGLPVDTTATTQTSFLGDGLIGLPLIEQVDRAGVVGWVLAAMALIGLVVFFYKLVGFLRRGVFADGFVGDVERHLINGDEAKAAELMARRRHPAARIGLSGMSLSVASPSEREAASDLIAARARKEVDGLSGGLRIMSTVAVLSPLLGLLGTVMGMIDAFQKMEGAGSRIDPSILSGGIWLALLTTAIGLVVAIPATAFHMWMQGVISRTAAVMEDVCTIVVNRNELSHKAHAPASNVAELRHAAE</sequence>
<evidence type="ECO:0000256" key="1">
    <source>
        <dbReference type="ARBA" id="ARBA00004651"/>
    </source>
</evidence>
<name>A0A2N3L430_9PROT</name>
<feature type="region of interest" description="Disordered" evidence="9">
    <location>
        <begin position="1"/>
        <end position="28"/>
    </location>
</feature>
<evidence type="ECO:0000256" key="8">
    <source>
        <dbReference type="RuleBase" id="RU004057"/>
    </source>
</evidence>
<feature type="transmembrane region" description="Helical" evidence="10">
    <location>
        <begin position="83"/>
        <end position="101"/>
    </location>
</feature>
<dbReference type="GO" id="GO:0005886">
    <property type="term" value="C:plasma membrane"/>
    <property type="evidence" value="ECO:0007669"/>
    <property type="project" value="UniProtKB-SubCell"/>
</dbReference>
<evidence type="ECO:0000259" key="11">
    <source>
        <dbReference type="Pfam" id="PF01618"/>
    </source>
</evidence>
<keyword evidence="6 10" id="KW-1133">Transmembrane helix</keyword>
<gene>
    <name evidence="12" type="ORF">COO92_16675</name>
</gene>
<dbReference type="RefSeq" id="WP_101303934.1">
    <property type="nucleotide sequence ID" value="NZ_NXGX01000006.1"/>
</dbReference>
<dbReference type="InterPro" id="IPR002898">
    <property type="entry name" value="MotA_ExbB_proton_chnl"/>
</dbReference>
<evidence type="ECO:0000256" key="10">
    <source>
        <dbReference type="SAM" id="Phobius"/>
    </source>
</evidence>
<feature type="transmembrane region" description="Helical" evidence="10">
    <location>
        <begin position="183"/>
        <end position="206"/>
    </location>
</feature>
<keyword evidence="5 8" id="KW-0653">Protein transport</keyword>
<keyword evidence="12" id="KW-0282">Flagellum</keyword>
<dbReference type="InterPro" id="IPR050790">
    <property type="entry name" value="ExbB/TolQ_transport"/>
</dbReference>
<keyword evidence="13" id="KW-1185">Reference proteome</keyword>
<keyword evidence="3" id="KW-1003">Cell membrane</keyword>
<feature type="compositionally biased region" description="Polar residues" evidence="9">
    <location>
        <begin position="7"/>
        <end position="23"/>
    </location>
</feature>
<evidence type="ECO:0000256" key="9">
    <source>
        <dbReference type="SAM" id="MobiDB-lite"/>
    </source>
</evidence>
<evidence type="ECO:0000256" key="5">
    <source>
        <dbReference type="ARBA" id="ARBA00022927"/>
    </source>
</evidence>
<dbReference type="PANTHER" id="PTHR30625">
    <property type="entry name" value="PROTEIN TOLQ"/>
    <property type="match status" value="1"/>
</dbReference>
<accession>A0A2N3L430</accession>
<comment type="subcellular location">
    <subcellularLocation>
        <location evidence="1">Cell membrane</location>
        <topology evidence="1">Multi-pass membrane protein</topology>
    </subcellularLocation>
    <subcellularLocation>
        <location evidence="8">Membrane</location>
        <topology evidence="8">Multi-pass membrane protein</topology>
    </subcellularLocation>
</comment>